<feature type="region of interest" description="Disordered" evidence="1">
    <location>
        <begin position="140"/>
        <end position="161"/>
    </location>
</feature>
<protein>
    <submittedName>
        <fullName evidence="2">Uncharacterized protein</fullName>
    </submittedName>
</protein>
<dbReference type="Proteomes" id="UP000183769">
    <property type="component" value="Unassembled WGS sequence"/>
</dbReference>
<name>A0A1I5SHP4_9EURY</name>
<sequence>MPLVDSEALARTYKHRSKDPWDAVRLYREAAEKPADWGSQRVASAINGDQGNEFEGISRGEVRAWVDHGSKPDAARAVDVARELGWDADVWTVPVRALAKLVIGGYAFGAINGRNYVPSWSPDDSESEGDIETALTRVGVGSQHVERESDRQGDEIRPGRHGTRLGRALVVAGAPVGDKNAGSVRGLPDWVDAAPMVVRMDLAVLLVRGRAIEYPAKATRRIQSDRGSRYFADVAALIEDVSGKVATASGSGVTVSADAVRELGLA</sequence>
<dbReference type="OrthoDB" id="200049at2157"/>
<proteinExistence type="predicted"/>
<gene>
    <name evidence="2" type="ORF">SAMN05216277_106121</name>
</gene>
<reference evidence="3" key="1">
    <citation type="submission" date="2016-10" db="EMBL/GenBank/DDBJ databases">
        <authorList>
            <person name="Varghese N."/>
            <person name="Submissions S."/>
        </authorList>
    </citation>
    <scope>NUCLEOTIDE SEQUENCE [LARGE SCALE GENOMIC DNA]</scope>
    <source>
        <strain evidence="3">CGMCC 1.10329</strain>
    </source>
</reference>
<dbReference type="RefSeq" id="WP_074878176.1">
    <property type="nucleotide sequence ID" value="NZ_FOXI01000006.1"/>
</dbReference>
<dbReference type="AlphaFoldDB" id="A0A1I5SHP4"/>
<dbReference type="EMBL" id="FOXI01000006">
    <property type="protein sequence ID" value="SFP70228.1"/>
    <property type="molecule type" value="Genomic_DNA"/>
</dbReference>
<feature type="compositionally biased region" description="Basic and acidic residues" evidence="1">
    <location>
        <begin position="144"/>
        <end position="158"/>
    </location>
</feature>
<evidence type="ECO:0000313" key="3">
    <source>
        <dbReference type="Proteomes" id="UP000183769"/>
    </source>
</evidence>
<evidence type="ECO:0000256" key="1">
    <source>
        <dbReference type="SAM" id="MobiDB-lite"/>
    </source>
</evidence>
<organism evidence="2 3">
    <name type="scientific">Halolamina pelagica</name>
    <dbReference type="NCBI Taxonomy" id="699431"/>
    <lineage>
        <taxon>Archaea</taxon>
        <taxon>Methanobacteriati</taxon>
        <taxon>Methanobacteriota</taxon>
        <taxon>Stenosarchaea group</taxon>
        <taxon>Halobacteria</taxon>
        <taxon>Halobacteriales</taxon>
        <taxon>Haloferacaceae</taxon>
    </lineage>
</organism>
<accession>A0A1I5SHP4</accession>
<keyword evidence="3" id="KW-1185">Reference proteome</keyword>
<evidence type="ECO:0000313" key="2">
    <source>
        <dbReference type="EMBL" id="SFP70228.1"/>
    </source>
</evidence>